<dbReference type="NCBIfam" id="TIGR00717">
    <property type="entry name" value="rpsA"/>
    <property type="match status" value="1"/>
</dbReference>
<dbReference type="InterPro" id="IPR012340">
    <property type="entry name" value="NA-bd_OB-fold"/>
</dbReference>
<dbReference type="InterPro" id="IPR035104">
    <property type="entry name" value="Ribosomal_protein_S1-like"/>
</dbReference>
<feature type="domain" description="S1 motif" evidence="9">
    <location>
        <begin position="29"/>
        <end position="95"/>
    </location>
</feature>
<dbReference type="PANTHER" id="PTHR10724:SF7">
    <property type="entry name" value="SMALL RIBOSOMAL SUBUNIT PROTEIN BS1C"/>
    <property type="match status" value="1"/>
</dbReference>
<gene>
    <name evidence="10" type="ORF">ENG63_00230</name>
</gene>
<evidence type="ECO:0000256" key="3">
    <source>
        <dbReference type="ARBA" id="ARBA00022884"/>
    </source>
</evidence>
<comment type="caution">
    <text evidence="10">The sequence shown here is derived from an EMBL/GenBank/DDBJ whole genome shotgun (WGS) entry which is preliminary data.</text>
</comment>
<dbReference type="Proteomes" id="UP000886289">
    <property type="component" value="Unassembled WGS sequence"/>
</dbReference>
<name>A0A7C0U188_DESA2</name>
<feature type="domain" description="S1 motif" evidence="9">
    <location>
        <begin position="284"/>
        <end position="354"/>
    </location>
</feature>
<evidence type="ECO:0000259" key="9">
    <source>
        <dbReference type="PROSITE" id="PS50126"/>
    </source>
</evidence>
<keyword evidence="3" id="KW-0694">RNA-binding</keyword>
<dbReference type="PROSITE" id="PS50126">
    <property type="entry name" value="S1"/>
    <property type="match status" value="6"/>
</dbReference>
<feature type="domain" description="S1 motif" evidence="9">
    <location>
        <begin position="371"/>
        <end position="441"/>
    </location>
</feature>
<protein>
    <recommendedName>
        <fullName evidence="7">Small ribosomal subunit protein bS1</fullName>
    </recommendedName>
    <alternativeName>
        <fullName evidence="8">30S ribosomal protein S1</fullName>
    </alternativeName>
</protein>
<evidence type="ECO:0000313" key="10">
    <source>
        <dbReference type="EMBL" id="HDD43274.1"/>
    </source>
</evidence>
<dbReference type="GO" id="GO:0006412">
    <property type="term" value="P:translation"/>
    <property type="evidence" value="ECO:0007669"/>
    <property type="project" value="InterPro"/>
</dbReference>
<dbReference type="GO" id="GO:0003735">
    <property type="term" value="F:structural constituent of ribosome"/>
    <property type="evidence" value="ECO:0007669"/>
    <property type="project" value="InterPro"/>
</dbReference>
<accession>A0A7C0U188</accession>
<keyword evidence="4 10" id="KW-0689">Ribosomal protein</keyword>
<evidence type="ECO:0000256" key="2">
    <source>
        <dbReference type="ARBA" id="ARBA00022737"/>
    </source>
</evidence>
<proteinExistence type="inferred from homology"/>
<dbReference type="FunFam" id="2.40.50.140:FF:000011">
    <property type="entry name" value="30S ribosomal protein S1"/>
    <property type="match status" value="1"/>
</dbReference>
<dbReference type="AlphaFoldDB" id="A0A7C0U188"/>
<dbReference type="CDD" id="cd05688">
    <property type="entry name" value="S1_RPS1_repeat_ec3"/>
    <property type="match status" value="1"/>
</dbReference>
<feature type="domain" description="S1 motif" evidence="9">
    <location>
        <begin position="458"/>
        <end position="527"/>
    </location>
</feature>
<evidence type="ECO:0000256" key="6">
    <source>
        <dbReference type="ARBA" id="ARBA00025604"/>
    </source>
</evidence>
<organism evidence="10">
    <name type="scientific">Desulfofervidus auxilii</name>
    <dbReference type="NCBI Taxonomy" id="1621989"/>
    <lineage>
        <taxon>Bacteria</taxon>
        <taxon>Pseudomonadati</taxon>
        <taxon>Thermodesulfobacteriota</taxon>
        <taxon>Candidatus Desulfofervidia</taxon>
        <taxon>Candidatus Desulfofervidales</taxon>
        <taxon>Candidatus Desulfofervidaceae</taxon>
        <taxon>Candidatus Desulfofervidus</taxon>
    </lineage>
</organism>
<keyword evidence="5" id="KW-0687">Ribonucleoprotein</keyword>
<sequence>MSNLEERTETNDENLIAFYDESLKNIRPGEIVQGKVVHVGNDYVMVDVGFKSEGAIPVSEFKDSEGNLAIKEGDVVDVLFQGVNERDGSVSLSRTKAIQILTWQKIEKIYEKGGTIHGKIVGRVKGGFTVNIGILAFLPGSQVDIKPVRDYESFVGKSYNFKILNYNRKLRNVVLSRRRYLEEERKKRKQQTLARLKEGAIVYGRVKNITDYGVFIDLGGIDGLLHISDISWGKIGHPADRFEIGDEVKVKVLKFDREKEKIALGMKQLYPDPWEKVPQKYPVGSRIKGRVTNLADYGAFVEIEEGVEGLIHISEMTWSKRLKHPSEIISVGDIVEAVVLGIDKKRRRLSLGLKQIGPDPWEEIEKNYPVGSIIEGKVKGVTDFGVFVEVVEGIDGLVHISDISWTKRIKHPKELYKKGDIVKAKVLEINKSAGKLALGIKQLFPDPWLEVSKKFPVGSIIKGKVTHVTDFGLFVEVEEGIEGLVHISEVSYEKMKNLKEKFKVGDEVRAKVIRVNPEERKLGLSIKQLEEEEERNQWRKYTSSQKGIKLADLIRIKQGNV</sequence>
<dbReference type="FunFam" id="2.40.50.140:FF:000051">
    <property type="entry name" value="RNA-binding transcriptional accessory protein"/>
    <property type="match status" value="1"/>
</dbReference>
<dbReference type="NCBIfam" id="NF004952">
    <property type="entry name" value="PRK06299.1-2"/>
    <property type="match status" value="1"/>
</dbReference>
<evidence type="ECO:0000256" key="7">
    <source>
        <dbReference type="ARBA" id="ARBA00035293"/>
    </source>
</evidence>
<keyword evidence="2" id="KW-0677">Repeat</keyword>
<dbReference type="EMBL" id="DRBS01000009">
    <property type="protein sequence ID" value="HDD43274.1"/>
    <property type="molecule type" value="Genomic_DNA"/>
</dbReference>
<comment type="function">
    <text evidence="6">Binds mRNA; thus facilitating recognition of the initiation point. It is needed to translate mRNA with a short Shine-Dalgarno (SD) purine-rich sequence.</text>
</comment>
<reference evidence="10" key="1">
    <citation type="journal article" date="2020" name="mSystems">
        <title>Genome- and Community-Level Interaction Insights into Carbon Utilization and Element Cycling Functions of Hydrothermarchaeota in Hydrothermal Sediment.</title>
        <authorList>
            <person name="Zhou Z."/>
            <person name="Liu Y."/>
            <person name="Xu W."/>
            <person name="Pan J."/>
            <person name="Luo Z.H."/>
            <person name="Li M."/>
        </authorList>
    </citation>
    <scope>NUCLEOTIDE SEQUENCE [LARGE SCALE GENOMIC DNA]</scope>
    <source>
        <strain evidence="10">HyVt-233</strain>
    </source>
</reference>
<dbReference type="CDD" id="cd05687">
    <property type="entry name" value="S1_RPS1_repeat_ec1_hs1"/>
    <property type="match status" value="1"/>
</dbReference>
<comment type="similarity">
    <text evidence="1">Belongs to the bacterial ribosomal protein bS1 family.</text>
</comment>
<feature type="domain" description="S1 motif" evidence="9">
    <location>
        <begin position="113"/>
        <end position="178"/>
    </location>
</feature>
<dbReference type="InterPro" id="IPR003029">
    <property type="entry name" value="S1_domain"/>
</dbReference>
<dbReference type="PANTHER" id="PTHR10724">
    <property type="entry name" value="30S RIBOSOMAL PROTEIN S1"/>
    <property type="match status" value="1"/>
</dbReference>
<dbReference type="Gene3D" id="2.40.50.140">
    <property type="entry name" value="Nucleic acid-binding proteins"/>
    <property type="match status" value="6"/>
</dbReference>
<dbReference type="GO" id="GO:0003729">
    <property type="term" value="F:mRNA binding"/>
    <property type="evidence" value="ECO:0007669"/>
    <property type="project" value="TreeGrafter"/>
</dbReference>
<feature type="domain" description="S1 motif" evidence="9">
    <location>
        <begin position="199"/>
        <end position="267"/>
    </location>
</feature>
<dbReference type="InterPro" id="IPR050437">
    <property type="entry name" value="Ribos_protein_bS1-like"/>
</dbReference>
<evidence type="ECO:0000256" key="8">
    <source>
        <dbReference type="ARBA" id="ARBA00035517"/>
    </source>
</evidence>
<dbReference type="FunFam" id="2.40.50.140:FF:000103">
    <property type="entry name" value="protein RRP5 homolog"/>
    <property type="match status" value="2"/>
</dbReference>
<evidence type="ECO:0000256" key="1">
    <source>
        <dbReference type="ARBA" id="ARBA00006767"/>
    </source>
</evidence>
<dbReference type="InterPro" id="IPR000110">
    <property type="entry name" value="Ribosomal_bS1"/>
</dbReference>
<dbReference type="SMART" id="SM00316">
    <property type="entry name" value="S1"/>
    <property type="match status" value="6"/>
</dbReference>
<evidence type="ECO:0000256" key="4">
    <source>
        <dbReference type="ARBA" id="ARBA00022980"/>
    </source>
</evidence>
<dbReference type="Pfam" id="PF00575">
    <property type="entry name" value="S1"/>
    <property type="match status" value="6"/>
</dbReference>
<dbReference type="CDD" id="cd04465">
    <property type="entry name" value="S1_RPS1_repeat_ec2_hs2"/>
    <property type="match status" value="1"/>
</dbReference>
<evidence type="ECO:0000256" key="5">
    <source>
        <dbReference type="ARBA" id="ARBA00023274"/>
    </source>
</evidence>
<dbReference type="GO" id="GO:0022627">
    <property type="term" value="C:cytosolic small ribosomal subunit"/>
    <property type="evidence" value="ECO:0007669"/>
    <property type="project" value="TreeGrafter"/>
</dbReference>
<dbReference type="PRINTS" id="PR00681">
    <property type="entry name" value="RIBOSOMALS1"/>
</dbReference>
<dbReference type="SUPFAM" id="SSF50249">
    <property type="entry name" value="Nucleic acid-binding proteins"/>
    <property type="match status" value="6"/>
</dbReference>